<name>A0AAV4ALX8_9GAST</name>
<feature type="compositionally biased region" description="Basic and acidic residues" evidence="1">
    <location>
        <begin position="10"/>
        <end position="21"/>
    </location>
</feature>
<protein>
    <submittedName>
        <fullName evidence="2">Uncharacterized protein</fullName>
    </submittedName>
</protein>
<evidence type="ECO:0000313" key="2">
    <source>
        <dbReference type="EMBL" id="GFO07890.1"/>
    </source>
</evidence>
<keyword evidence="3" id="KW-1185">Reference proteome</keyword>
<dbReference type="Proteomes" id="UP000735302">
    <property type="component" value="Unassembled WGS sequence"/>
</dbReference>
<evidence type="ECO:0000256" key="1">
    <source>
        <dbReference type="SAM" id="MobiDB-lite"/>
    </source>
</evidence>
<dbReference type="AlphaFoldDB" id="A0AAV4ALX8"/>
<comment type="caution">
    <text evidence="2">The sequence shown here is derived from an EMBL/GenBank/DDBJ whole genome shotgun (WGS) entry which is preliminary data.</text>
</comment>
<accession>A0AAV4ALX8</accession>
<reference evidence="2 3" key="1">
    <citation type="journal article" date="2021" name="Elife">
        <title>Chloroplast acquisition without the gene transfer in kleptoplastic sea slugs, Plakobranchus ocellatus.</title>
        <authorList>
            <person name="Maeda T."/>
            <person name="Takahashi S."/>
            <person name="Yoshida T."/>
            <person name="Shimamura S."/>
            <person name="Takaki Y."/>
            <person name="Nagai Y."/>
            <person name="Toyoda A."/>
            <person name="Suzuki Y."/>
            <person name="Arimoto A."/>
            <person name="Ishii H."/>
            <person name="Satoh N."/>
            <person name="Nishiyama T."/>
            <person name="Hasebe M."/>
            <person name="Maruyama T."/>
            <person name="Minagawa J."/>
            <person name="Obokata J."/>
            <person name="Shigenobu S."/>
        </authorList>
    </citation>
    <scope>NUCLEOTIDE SEQUENCE [LARGE SCALE GENOMIC DNA]</scope>
</reference>
<sequence>MASGLYSEGSRLDHSPQDTRRRQLHGRYRTVSHGLHTVSDRRTGSLLSDTPATRRLHLLLSSQWMRDRPWPEELTGVQDVVGSNLLDVAEGRGHTSKSDLAS</sequence>
<proteinExistence type="predicted"/>
<evidence type="ECO:0000313" key="3">
    <source>
        <dbReference type="Proteomes" id="UP000735302"/>
    </source>
</evidence>
<organism evidence="2 3">
    <name type="scientific">Plakobranchus ocellatus</name>
    <dbReference type="NCBI Taxonomy" id="259542"/>
    <lineage>
        <taxon>Eukaryota</taxon>
        <taxon>Metazoa</taxon>
        <taxon>Spiralia</taxon>
        <taxon>Lophotrochozoa</taxon>
        <taxon>Mollusca</taxon>
        <taxon>Gastropoda</taxon>
        <taxon>Heterobranchia</taxon>
        <taxon>Euthyneura</taxon>
        <taxon>Panpulmonata</taxon>
        <taxon>Sacoglossa</taxon>
        <taxon>Placobranchoidea</taxon>
        <taxon>Plakobranchidae</taxon>
        <taxon>Plakobranchus</taxon>
    </lineage>
</organism>
<feature type="region of interest" description="Disordered" evidence="1">
    <location>
        <begin position="1"/>
        <end position="27"/>
    </location>
</feature>
<gene>
    <name evidence="2" type="ORF">PoB_003439500</name>
</gene>
<dbReference type="EMBL" id="BLXT01003924">
    <property type="protein sequence ID" value="GFO07890.1"/>
    <property type="molecule type" value="Genomic_DNA"/>
</dbReference>